<proteinExistence type="predicted"/>
<dbReference type="Proteomes" id="UP000619033">
    <property type="component" value="Unassembled WGS sequence"/>
</dbReference>
<evidence type="ECO:0000313" key="1">
    <source>
        <dbReference type="EMBL" id="MBL4930049.1"/>
    </source>
</evidence>
<keyword evidence="2" id="KW-1185">Reference proteome</keyword>
<evidence type="ECO:0000313" key="2">
    <source>
        <dbReference type="Proteomes" id="UP000619033"/>
    </source>
</evidence>
<sequence>MSEGKLVVPAGPAGPWHQLTENEKAWIEMIRVISGGRDPRITLSRVEALTKLLDAGWGGGEES</sequence>
<protein>
    <submittedName>
        <fullName evidence="1">Uncharacterized protein</fullName>
    </submittedName>
</protein>
<name>A0A8J7MY05_9RHOB</name>
<dbReference type="AlphaFoldDB" id="A0A8J7MY05"/>
<comment type="caution">
    <text evidence="1">The sequence shown here is derived from an EMBL/GenBank/DDBJ whole genome shotgun (WGS) entry which is preliminary data.</text>
</comment>
<accession>A0A8J7MY05</accession>
<reference evidence="1" key="1">
    <citation type="submission" date="2021-01" db="EMBL/GenBank/DDBJ databases">
        <title>Genome seq and assembly of Tabrizicola sp. KVB23.</title>
        <authorList>
            <person name="Chhetri G."/>
        </authorList>
    </citation>
    <scope>NUCLEOTIDE SEQUENCE</scope>
    <source>
        <strain evidence="1">KVB23</strain>
    </source>
</reference>
<organism evidence="1 2">
    <name type="scientific">Fuscibacter oryzae</name>
    <dbReference type="NCBI Taxonomy" id="2803939"/>
    <lineage>
        <taxon>Bacteria</taxon>
        <taxon>Pseudomonadati</taxon>
        <taxon>Pseudomonadota</taxon>
        <taxon>Alphaproteobacteria</taxon>
        <taxon>Rhodobacterales</taxon>
        <taxon>Paracoccaceae</taxon>
        <taxon>Fuscibacter</taxon>
    </lineage>
</organism>
<gene>
    <name evidence="1" type="ORF">JI744_18275</name>
</gene>
<dbReference type="EMBL" id="JAESVP010000013">
    <property type="protein sequence ID" value="MBL4930049.1"/>
    <property type="molecule type" value="Genomic_DNA"/>
</dbReference>